<dbReference type="Proteomes" id="UP000679220">
    <property type="component" value="Unassembled WGS sequence"/>
</dbReference>
<feature type="domain" description="Glycoside hydrolase family 5" evidence="5">
    <location>
        <begin position="77"/>
        <end position="212"/>
    </location>
</feature>
<sequence length="317" mass="36060">MNEPFSGSSAQLAMPALLNAYGTMMYQKHGVVMSEEELALTWGNEQKRTEALKELADEASYASVIDALQEVNQQFESTHLQAMYQKVASAIRQVDQRSVLFLEHSYFGNMGVRSSIQRVVLEDGTPDSQVAYAPHGYDLVTDTHDAAAASNERVNFIYRRIQEKGEQLDMPVWLGEWGAFYNHSEDIVPVAQHAVSLIEQYKFGQAYWSYNEGTEKLGYFQQAILRPYPVCTNGRLLNYQFEQESSLFSMTWQEDGLTDAPTMVFVPDVKRLSIQELPFEAHINKLEGTEHGWLVIQPLGKQKQRSISISLNERLMK</sequence>
<reference evidence="7" key="2">
    <citation type="submission" date="2021-04" db="EMBL/GenBank/DDBJ databases">
        <authorList>
            <person name="Zhang T."/>
            <person name="Zhang Y."/>
            <person name="Lu D."/>
            <person name="Zuo D."/>
            <person name="Du Z."/>
        </authorList>
    </citation>
    <scope>NUCLEOTIDE SEQUENCE</scope>
    <source>
        <strain evidence="7">JR1</strain>
    </source>
</reference>
<evidence type="ECO:0000256" key="3">
    <source>
        <dbReference type="ARBA" id="ARBA00023295"/>
    </source>
</evidence>
<evidence type="ECO:0000256" key="2">
    <source>
        <dbReference type="ARBA" id="ARBA00022801"/>
    </source>
</evidence>
<keyword evidence="3 4" id="KW-0326">Glycosidase</keyword>
<dbReference type="SUPFAM" id="SSF51445">
    <property type="entry name" value="(Trans)glycosidases"/>
    <property type="match status" value="1"/>
</dbReference>
<evidence type="ECO:0000259" key="6">
    <source>
        <dbReference type="Pfam" id="PF18564"/>
    </source>
</evidence>
<dbReference type="GO" id="GO:0016042">
    <property type="term" value="P:lipid catabolic process"/>
    <property type="evidence" value="ECO:0007669"/>
    <property type="project" value="UniProtKB-ARBA"/>
</dbReference>
<dbReference type="Gene3D" id="3.20.20.80">
    <property type="entry name" value="Glycosidases"/>
    <property type="match status" value="1"/>
</dbReference>
<dbReference type="InterPro" id="IPR041036">
    <property type="entry name" value="GH5_C"/>
</dbReference>
<dbReference type="Pfam" id="PF18564">
    <property type="entry name" value="Glyco_hydro_5_C"/>
    <property type="match status" value="1"/>
</dbReference>
<dbReference type="InterPro" id="IPR052066">
    <property type="entry name" value="Glycosphingolipid_Hydrolases"/>
</dbReference>
<keyword evidence="8" id="KW-1185">Reference proteome</keyword>
<comment type="similarity">
    <text evidence="1 4">Belongs to the glycosyl hydrolase 5 (cellulase A) family.</text>
</comment>
<evidence type="ECO:0000256" key="4">
    <source>
        <dbReference type="RuleBase" id="RU361153"/>
    </source>
</evidence>
<name>A0A941F0D5_9BACT</name>
<evidence type="ECO:0000256" key="1">
    <source>
        <dbReference type="ARBA" id="ARBA00005641"/>
    </source>
</evidence>
<evidence type="ECO:0000259" key="5">
    <source>
        <dbReference type="Pfam" id="PF00150"/>
    </source>
</evidence>
<feature type="domain" description="Glycoside hydrolase family 5 C-terminal" evidence="6">
    <location>
        <begin position="226"/>
        <end position="269"/>
    </location>
</feature>
<proteinExistence type="inferred from homology"/>
<accession>A0A941F0D5</accession>
<dbReference type="AlphaFoldDB" id="A0A941F0D5"/>
<dbReference type="Gene3D" id="2.60.40.1180">
    <property type="entry name" value="Golgi alpha-mannosidase II"/>
    <property type="match status" value="1"/>
</dbReference>
<dbReference type="InterPro" id="IPR017853">
    <property type="entry name" value="GH"/>
</dbReference>
<dbReference type="GO" id="GO:0004553">
    <property type="term" value="F:hydrolase activity, hydrolyzing O-glycosyl compounds"/>
    <property type="evidence" value="ECO:0007669"/>
    <property type="project" value="InterPro"/>
</dbReference>
<dbReference type="PANTHER" id="PTHR31308:SF5">
    <property type="entry name" value="ERGOSTERYL-BETA-GLUCOSIDASE"/>
    <property type="match status" value="1"/>
</dbReference>
<keyword evidence="2 4" id="KW-0378">Hydrolase</keyword>
<gene>
    <name evidence="7" type="ORF">KDU71_03270</name>
</gene>
<dbReference type="Pfam" id="PF00150">
    <property type="entry name" value="Cellulase"/>
    <property type="match status" value="1"/>
</dbReference>
<reference evidence="7" key="1">
    <citation type="journal article" date="2018" name="Int. J. Syst. Evol. Microbiol.">
        <title>Carboxylicivirga sediminis sp. nov., isolated from coastal sediment.</title>
        <authorList>
            <person name="Wang F.Q."/>
            <person name="Ren L.H."/>
            <person name="Zou R.J."/>
            <person name="Sun Y.Z."/>
            <person name="Liu X.J."/>
            <person name="Jiang F."/>
            <person name="Liu L.J."/>
        </authorList>
    </citation>
    <scope>NUCLEOTIDE SEQUENCE</scope>
    <source>
        <strain evidence="7">JR1</strain>
    </source>
</reference>
<dbReference type="GO" id="GO:1901136">
    <property type="term" value="P:carbohydrate derivative catabolic process"/>
    <property type="evidence" value="ECO:0007669"/>
    <property type="project" value="UniProtKB-ARBA"/>
</dbReference>
<dbReference type="InterPro" id="IPR013780">
    <property type="entry name" value="Glyco_hydro_b"/>
</dbReference>
<dbReference type="GO" id="GO:0000272">
    <property type="term" value="P:polysaccharide catabolic process"/>
    <property type="evidence" value="ECO:0007669"/>
    <property type="project" value="InterPro"/>
</dbReference>
<organism evidence="7 8">
    <name type="scientific">Carboxylicivirga sediminis</name>
    <dbReference type="NCBI Taxonomy" id="2006564"/>
    <lineage>
        <taxon>Bacteria</taxon>
        <taxon>Pseudomonadati</taxon>
        <taxon>Bacteroidota</taxon>
        <taxon>Bacteroidia</taxon>
        <taxon>Marinilabiliales</taxon>
        <taxon>Marinilabiliaceae</taxon>
        <taxon>Carboxylicivirga</taxon>
    </lineage>
</organism>
<protein>
    <submittedName>
        <fullName evidence="7">Cellulase family glycosylhydrolase</fullName>
    </submittedName>
</protein>
<evidence type="ECO:0000313" key="7">
    <source>
        <dbReference type="EMBL" id="MBR8534566.1"/>
    </source>
</evidence>
<dbReference type="InterPro" id="IPR001547">
    <property type="entry name" value="Glyco_hydro_5"/>
</dbReference>
<dbReference type="PANTHER" id="PTHR31308">
    <property type="match status" value="1"/>
</dbReference>
<evidence type="ECO:0000313" key="8">
    <source>
        <dbReference type="Proteomes" id="UP000679220"/>
    </source>
</evidence>
<comment type="caution">
    <text evidence="7">The sequence shown here is derived from an EMBL/GenBank/DDBJ whole genome shotgun (WGS) entry which is preliminary data.</text>
</comment>
<dbReference type="EMBL" id="JAGTAR010000003">
    <property type="protein sequence ID" value="MBR8534566.1"/>
    <property type="molecule type" value="Genomic_DNA"/>
</dbReference>